<dbReference type="Proteomes" id="UP000008291">
    <property type="component" value="Chromosome"/>
</dbReference>
<keyword evidence="10" id="KW-1185">Reference proteome</keyword>
<gene>
    <name evidence="9" type="ordered locus">Tbd_0663</name>
</gene>
<evidence type="ECO:0000256" key="5">
    <source>
        <dbReference type="ARBA" id="ARBA00022989"/>
    </source>
</evidence>
<comment type="similarity">
    <text evidence="2 7">Belongs to the MgtC/SapB family.</text>
</comment>
<evidence type="ECO:0000256" key="3">
    <source>
        <dbReference type="ARBA" id="ARBA00022475"/>
    </source>
</evidence>
<dbReference type="STRING" id="292415.Tbd_0663"/>
<dbReference type="Pfam" id="PF02308">
    <property type="entry name" value="MgtC"/>
    <property type="match status" value="1"/>
</dbReference>
<protein>
    <recommendedName>
        <fullName evidence="7">Protein MgtC</fullName>
    </recommendedName>
</protein>
<feature type="transmembrane region" description="Helical" evidence="7">
    <location>
        <begin position="48"/>
        <end position="66"/>
    </location>
</feature>
<dbReference type="eggNOG" id="COG1285">
    <property type="taxonomic scope" value="Bacteria"/>
</dbReference>
<comment type="subcellular location">
    <subcellularLocation>
        <location evidence="7">Cell inner membrane</location>
        <topology evidence="7">Multi-pass membrane protein</topology>
    </subcellularLocation>
    <subcellularLocation>
        <location evidence="1">Cell membrane</location>
        <topology evidence="1">Multi-pass membrane protein</topology>
    </subcellularLocation>
</comment>
<keyword evidence="3" id="KW-1003">Cell membrane</keyword>
<evidence type="ECO:0000256" key="2">
    <source>
        <dbReference type="ARBA" id="ARBA00009298"/>
    </source>
</evidence>
<dbReference type="HOGENOM" id="CLU_079292_1_1_4"/>
<reference evidence="9 10" key="1">
    <citation type="journal article" date="2006" name="J. Bacteriol.">
        <title>The genome sequence of the obligately chemolithoautotrophic, facultatively anaerobic bacterium Thiobacillus denitrificans.</title>
        <authorList>
            <person name="Beller H.R."/>
            <person name="Chain P.S."/>
            <person name="Letain T.E."/>
            <person name="Chakicherla A."/>
            <person name="Larimer F.W."/>
            <person name="Richardson P.M."/>
            <person name="Coleman M.A."/>
            <person name="Wood A.P."/>
            <person name="Kelly D.P."/>
        </authorList>
    </citation>
    <scope>NUCLEOTIDE SEQUENCE [LARGE SCALE GENOMIC DNA]</scope>
    <source>
        <strain evidence="9 10">ATCC 25259</strain>
    </source>
</reference>
<organism evidence="9 10">
    <name type="scientific">Thiobacillus denitrificans (strain ATCC 25259 / T1)</name>
    <dbReference type="NCBI Taxonomy" id="292415"/>
    <lineage>
        <taxon>Bacteria</taxon>
        <taxon>Pseudomonadati</taxon>
        <taxon>Pseudomonadota</taxon>
        <taxon>Betaproteobacteria</taxon>
        <taxon>Nitrosomonadales</taxon>
        <taxon>Thiobacillaceae</taxon>
        <taxon>Thiobacillus</taxon>
    </lineage>
</organism>
<dbReference type="PANTHER" id="PTHR33778">
    <property type="entry name" value="PROTEIN MGTC"/>
    <property type="match status" value="1"/>
</dbReference>
<keyword evidence="7" id="KW-0997">Cell inner membrane</keyword>
<dbReference type="GO" id="GO:0005886">
    <property type="term" value="C:plasma membrane"/>
    <property type="evidence" value="ECO:0007669"/>
    <property type="project" value="UniProtKB-SubCell"/>
</dbReference>
<sequence>MEILLDELAAGFPDASQIVRLLARLSVAMLLGAVIGLQREQHGKPAGLRTHILVAMGTALFVIAAVESGMGPEGESRVIQGLAAGIGFIGAGAILKVGQEREIYGLTTAAGIWATAAVGVAVGLGLLGLAVLSVILIWFVLAVLRRLERRLKLPGDDGRDR</sequence>
<keyword evidence="6 7" id="KW-0472">Membrane</keyword>
<feature type="transmembrane region" description="Helical" evidence="7">
    <location>
        <begin position="126"/>
        <end position="144"/>
    </location>
</feature>
<dbReference type="EMBL" id="CP000116">
    <property type="protein sequence ID" value="AAZ96616.1"/>
    <property type="molecule type" value="Genomic_DNA"/>
</dbReference>
<dbReference type="KEGG" id="tbd:Tbd_0663"/>
<dbReference type="OrthoDB" id="9811198at2"/>
<accession>Q3SL05</accession>
<evidence type="ECO:0000256" key="4">
    <source>
        <dbReference type="ARBA" id="ARBA00022692"/>
    </source>
</evidence>
<feature type="transmembrane region" description="Helical" evidence="7">
    <location>
        <begin position="78"/>
        <end position="96"/>
    </location>
</feature>
<evidence type="ECO:0000256" key="1">
    <source>
        <dbReference type="ARBA" id="ARBA00004651"/>
    </source>
</evidence>
<dbReference type="RefSeq" id="WP_011311175.1">
    <property type="nucleotide sequence ID" value="NC_007404.1"/>
</dbReference>
<dbReference type="InterPro" id="IPR003416">
    <property type="entry name" value="MgtC/SapB/SrpB/YhiD_fam"/>
</dbReference>
<name>Q3SL05_THIDA</name>
<feature type="transmembrane region" description="Helical" evidence="7">
    <location>
        <begin position="18"/>
        <end position="36"/>
    </location>
</feature>
<dbReference type="InterPro" id="IPR049177">
    <property type="entry name" value="MgtC_SapB_SrpB_YhiD_N"/>
</dbReference>
<evidence type="ECO:0000259" key="8">
    <source>
        <dbReference type="Pfam" id="PF02308"/>
    </source>
</evidence>
<proteinExistence type="inferred from homology"/>
<dbReference type="PANTHER" id="PTHR33778:SF1">
    <property type="entry name" value="MAGNESIUM TRANSPORTER YHID-RELATED"/>
    <property type="match status" value="1"/>
</dbReference>
<evidence type="ECO:0000313" key="10">
    <source>
        <dbReference type="Proteomes" id="UP000008291"/>
    </source>
</evidence>
<evidence type="ECO:0000256" key="7">
    <source>
        <dbReference type="RuleBase" id="RU365041"/>
    </source>
</evidence>
<evidence type="ECO:0000313" key="9">
    <source>
        <dbReference type="EMBL" id="AAZ96616.1"/>
    </source>
</evidence>
<dbReference type="AlphaFoldDB" id="Q3SL05"/>
<dbReference type="PRINTS" id="PR01837">
    <property type="entry name" value="MGTCSAPBPROT"/>
</dbReference>
<keyword evidence="4 7" id="KW-0812">Transmembrane</keyword>
<keyword evidence="5 7" id="KW-1133">Transmembrane helix</keyword>
<evidence type="ECO:0000256" key="6">
    <source>
        <dbReference type="ARBA" id="ARBA00023136"/>
    </source>
</evidence>
<feature type="domain" description="MgtC/SapB/SrpB/YhiD N-terminal" evidence="8">
    <location>
        <begin position="25"/>
        <end position="149"/>
    </location>
</feature>